<dbReference type="Proteomes" id="UP000219338">
    <property type="component" value="Unassembled WGS sequence"/>
</dbReference>
<feature type="compositionally biased region" description="Basic and acidic residues" evidence="5">
    <location>
        <begin position="605"/>
        <end position="616"/>
    </location>
</feature>
<protein>
    <submittedName>
        <fullName evidence="7">Related to major facilitator MirA</fullName>
    </submittedName>
</protein>
<feature type="transmembrane region" description="Helical" evidence="6">
    <location>
        <begin position="329"/>
        <end position="354"/>
    </location>
</feature>
<feature type="transmembrane region" description="Helical" evidence="6">
    <location>
        <begin position="374"/>
        <end position="390"/>
    </location>
</feature>
<evidence type="ECO:0000256" key="3">
    <source>
        <dbReference type="ARBA" id="ARBA00022989"/>
    </source>
</evidence>
<keyword evidence="4 6" id="KW-0472">Membrane</keyword>
<feature type="transmembrane region" description="Helical" evidence="6">
    <location>
        <begin position="290"/>
        <end position="309"/>
    </location>
</feature>
<proteinExistence type="predicted"/>
<feature type="region of interest" description="Disordered" evidence="5">
    <location>
        <begin position="597"/>
        <end position="616"/>
    </location>
</feature>
<feature type="transmembrane region" description="Helical" evidence="6">
    <location>
        <begin position="128"/>
        <end position="149"/>
    </location>
</feature>
<dbReference type="InterPro" id="IPR011701">
    <property type="entry name" value="MFS"/>
</dbReference>
<dbReference type="OMA" id="INRGIWS"/>
<feature type="transmembrane region" description="Helical" evidence="6">
    <location>
        <begin position="35"/>
        <end position="52"/>
    </location>
</feature>
<comment type="subcellular location">
    <subcellularLocation>
        <location evidence="1">Membrane</location>
        <topology evidence="1">Multi-pass membrane protein</topology>
    </subcellularLocation>
</comment>
<evidence type="ECO:0000256" key="6">
    <source>
        <dbReference type="SAM" id="Phobius"/>
    </source>
</evidence>
<feature type="transmembrane region" description="Helical" evidence="6">
    <location>
        <begin position="257"/>
        <end position="278"/>
    </location>
</feature>
<feature type="transmembrane region" description="Helical" evidence="6">
    <location>
        <begin position="553"/>
        <end position="572"/>
    </location>
</feature>
<evidence type="ECO:0000256" key="2">
    <source>
        <dbReference type="ARBA" id="ARBA00022692"/>
    </source>
</evidence>
<dbReference type="STRING" id="47428.A0A284RFJ5"/>
<evidence type="ECO:0000313" key="8">
    <source>
        <dbReference type="Proteomes" id="UP000219338"/>
    </source>
</evidence>
<feature type="transmembrane region" description="Helical" evidence="6">
    <location>
        <begin position="197"/>
        <end position="216"/>
    </location>
</feature>
<dbReference type="GO" id="GO:0005886">
    <property type="term" value="C:plasma membrane"/>
    <property type="evidence" value="ECO:0007669"/>
    <property type="project" value="TreeGrafter"/>
</dbReference>
<dbReference type="PANTHER" id="PTHR23501">
    <property type="entry name" value="MAJOR FACILITATOR SUPERFAMILY"/>
    <property type="match status" value="1"/>
</dbReference>
<keyword evidence="3 6" id="KW-1133">Transmembrane helix</keyword>
<feature type="transmembrane region" description="Helical" evidence="6">
    <location>
        <begin position="422"/>
        <end position="440"/>
    </location>
</feature>
<name>A0A284RFJ5_ARMOS</name>
<dbReference type="Pfam" id="PF07690">
    <property type="entry name" value="MFS_1"/>
    <property type="match status" value="1"/>
</dbReference>
<keyword evidence="2 6" id="KW-0812">Transmembrane</keyword>
<evidence type="ECO:0000256" key="4">
    <source>
        <dbReference type="ARBA" id="ARBA00023136"/>
    </source>
</evidence>
<feature type="transmembrane region" description="Helical" evidence="6">
    <location>
        <begin position="460"/>
        <end position="480"/>
    </location>
</feature>
<dbReference type="SUPFAM" id="SSF103473">
    <property type="entry name" value="MFS general substrate transporter"/>
    <property type="match status" value="1"/>
</dbReference>
<sequence length="616" mass="67585">MRLQVQGRSSGSEDLSKQPGVVRADILRAAWTKKTLAAAFIALAFATFFQTLEQYTTKVYQAYATSDFKKHSLLTTSDVLEKIITLVAYPITAKLSDVFGRTEGLALNVWFMVLGEIMKAASPNVQTWVAAGVFFTIGDVGFASLLNIFIADATTLLNRGLWSTVPETIASIPSLYIGSIIGGAVLDGPYWRWGYGMWAIILPVSAAPLILILVLCQRKANRITHTKPQSALDILYHDDPSNPNTAMKIWKLIWIELDFVGVFLLVASLALILIPLTLTGTDSPQTWSSPGIIAMIVIGVVLFAVYIYYDAKIATKPLIPYRLARERTLVFACIIEMLDFLHYAAFTSFFPSFLQVAAYRSASTASQIDNSLRVAYQVASPLCGIVLKYIRRPKWCYYLGIPLMLLGQGLLIYFVSPGRDTTAVEFCVAKILIGIGRSFYMNAGQVAVQSLARRQDVAVAVGIILAVTSLGGATGSASVYPAPFCDDTAEWTYRISGAVWNNTLPSRLVENLPDDYKDQASTIFSSIKVAMKYARGTDVRDAIVLSYKQVQRILAIVAFAVMIPNLVLMFFIRDVKLSNDMTLVDHGDDIGAESRKDGVASIAGSDEKRSVEDVKN</sequence>
<dbReference type="GO" id="GO:0015343">
    <property type="term" value="F:siderophore-iron transmembrane transporter activity"/>
    <property type="evidence" value="ECO:0007669"/>
    <property type="project" value="TreeGrafter"/>
</dbReference>
<feature type="transmembrane region" description="Helical" evidence="6">
    <location>
        <begin position="397"/>
        <end position="416"/>
    </location>
</feature>
<gene>
    <name evidence="7" type="ORF">ARMOST_10866</name>
</gene>
<dbReference type="EMBL" id="FUEG01000008">
    <property type="protein sequence ID" value="SJL07516.1"/>
    <property type="molecule type" value="Genomic_DNA"/>
</dbReference>
<dbReference type="Gene3D" id="1.20.1250.20">
    <property type="entry name" value="MFS general substrate transporter like domains"/>
    <property type="match status" value="2"/>
</dbReference>
<evidence type="ECO:0000256" key="5">
    <source>
        <dbReference type="SAM" id="MobiDB-lite"/>
    </source>
</evidence>
<dbReference type="PANTHER" id="PTHR23501:SF87">
    <property type="entry name" value="SIDEROPHORE IRON TRANSPORTER 2"/>
    <property type="match status" value="1"/>
</dbReference>
<reference evidence="8" key="1">
    <citation type="journal article" date="2017" name="Nat. Ecol. Evol.">
        <title>Genome expansion and lineage-specific genetic innovations in the forest pathogenic fungi Armillaria.</title>
        <authorList>
            <person name="Sipos G."/>
            <person name="Prasanna A.N."/>
            <person name="Walter M.C."/>
            <person name="O'Connor E."/>
            <person name="Balint B."/>
            <person name="Krizsan K."/>
            <person name="Kiss B."/>
            <person name="Hess J."/>
            <person name="Varga T."/>
            <person name="Slot J."/>
            <person name="Riley R."/>
            <person name="Boka B."/>
            <person name="Rigling D."/>
            <person name="Barry K."/>
            <person name="Lee J."/>
            <person name="Mihaltcheva S."/>
            <person name="LaButti K."/>
            <person name="Lipzen A."/>
            <person name="Waldron R."/>
            <person name="Moloney N.M."/>
            <person name="Sperisen C."/>
            <person name="Kredics L."/>
            <person name="Vagvoelgyi C."/>
            <person name="Patrignani A."/>
            <person name="Fitzpatrick D."/>
            <person name="Nagy I."/>
            <person name="Doyle S."/>
            <person name="Anderson J.B."/>
            <person name="Grigoriev I.V."/>
            <person name="Gueldener U."/>
            <person name="Muensterkoetter M."/>
            <person name="Nagy L.G."/>
        </authorList>
    </citation>
    <scope>NUCLEOTIDE SEQUENCE [LARGE SCALE GENOMIC DNA]</scope>
    <source>
        <strain evidence="8">C18/9</strain>
    </source>
</reference>
<evidence type="ECO:0000256" key="1">
    <source>
        <dbReference type="ARBA" id="ARBA00004141"/>
    </source>
</evidence>
<dbReference type="AlphaFoldDB" id="A0A284RFJ5"/>
<evidence type="ECO:0000313" key="7">
    <source>
        <dbReference type="EMBL" id="SJL07516.1"/>
    </source>
</evidence>
<accession>A0A284RFJ5</accession>
<feature type="transmembrane region" description="Helical" evidence="6">
    <location>
        <begin position="161"/>
        <end position="185"/>
    </location>
</feature>
<dbReference type="InterPro" id="IPR036259">
    <property type="entry name" value="MFS_trans_sf"/>
</dbReference>
<organism evidence="7 8">
    <name type="scientific">Armillaria ostoyae</name>
    <name type="common">Armillaria root rot fungus</name>
    <dbReference type="NCBI Taxonomy" id="47428"/>
    <lineage>
        <taxon>Eukaryota</taxon>
        <taxon>Fungi</taxon>
        <taxon>Dikarya</taxon>
        <taxon>Basidiomycota</taxon>
        <taxon>Agaricomycotina</taxon>
        <taxon>Agaricomycetes</taxon>
        <taxon>Agaricomycetidae</taxon>
        <taxon>Agaricales</taxon>
        <taxon>Marasmiineae</taxon>
        <taxon>Physalacriaceae</taxon>
        <taxon>Armillaria</taxon>
    </lineage>
</organism>
<keyword evidence="8" id="KW-1185">Reference proteome</keyword>
<dbReference type="OrthoDB" id="2241241at2759"/>